<gene>
    <name evidence="4" type="ORF">SAMN05444583_101342</name>
</gene>
<dbReference type="EMBL" id="FOAW01000001">
    <property type="protein sequence ID" value="SEK31747.1"/>
    <property type="molecule type" value="Genomic_DNA"/>
</dbReference>
<dbReference type="Proteomes" id="UP000198677">
    <property type="component" value="Unassembled WGS sequence"/>
</dbReference>
<protein>
    <submittedName>
        <fullName evidence="4">Mce-associated membrane protein</fullName>
    </submittedName>
</protein>
<evidence type="ECO:0000256" key="2">
    <source>
        <dbReference type="ARBA" id="ARBA00023136"/>
    </source>
</evidence>
<comment type="subcellular location">
    <subcellularLocation>
        <location evidence="1">Membrane</location>
    </subcellularLocation>
</comment>
<accession>A0A1H7G2L2</accession>
<evidence type="ECO:0000256" key="1">
    <source>
        <dbReference type="ARBA" id="ARBA00004370"/>
    </source>
</evidence>
<keyword evidence="2 3" id="KW-0472">Membrane</keyword>
<dbReference type="AlphaFoldDB" id="A0A1H7G2L2"/>
<evidence type="ECO:0000313" key="5">
    <source>
        <dbReference type="Proteomes" id="UP000198677"/>
    </source>
</evidence>
<keyword evidence="5" id="KW-1185">Reference proteome</keyword>
<reference evidence="5" key="1">
    <citation type="submission" date="2016-10" db="EMBL/GenBank/DDBJ databases">
        <authorList>
            <person name="Varghese N."/>
            <person name="Submissions S."/>
        </authorList>
    </citation>
    <scope>NUCLEOTIDE SEQUENCE [LARGE SCALE GENOMIC DNA]</scope>
    <source>
        <strain evidence="5">DSM 44675</strain>
    </source>
</reference>
<dbReference type="PANTHER" id="PTHR37042:SF4">
    <property type="entry name" value="OUTER MEMBRANE PROTEIN RV1973"/>
    <property type="match status" value="1"/>
</dbReference>
<dbReference type="RefSeq" id="WP_143069382.1">
    <property type="nucleotide sequence ID" value="NZ_FOAW01000001.1"/>
</dbReference>
<dbReference type="PANTHER" id="PTHR37042">
    <property type="entry name" value="OUTER MEMBRANE PROTEIN RV1973"/>
    <property type="match status" value="1"/>
</dbReference>
<feature type="transmembrane region" description="Helical" evidence="3">
    <location>
        <begin position="37"/>
        <end position="62"/>
    </location>
</feature>
<dbReference type="OrthoDB" id="4482482at2"/>
<dbReference type="GO" id="GO:0016020">
    <property type="term" value="C:membrane"/>
    <property type="evidence" value="ECO:0007669"/>
    <property type="project" value="UniProtKB-SubCell"/>
</dbReference>
<proteinExistence type="predicted"/>
<organism evidence="4 5">
    <name type="scientific">Rhodococcus maanshanensis</name>
    <dbReference type="NCBI Taxonomy" id="183556"/>
    <lineage>
        <taxon>Bacteria</taxon>
        <taxon>Bacillati</taxon>
        <taxon>Actinomycetota</taxon>
        <taxon>Actinomycetes</taxon>
        <taxon>Mycobacteriales</taxon>
        <taxon>Nocardiaceae</taxon>
        <taxon>Rhodococcus</taxon>
    </lineage>
</organism>
<keyword evidence="3" id="KW-0812">Transmembrane</keyword>
<name>A0A1H7G2L2_9NOCA</name>
<evidence type="ECO:0000313" key="4">
    <source>
        <dbReference type="EMBL" id="SEK31747.1"/>
    </source>
</evidence>
<keyword evidence="3" id="KW-1133">Transmembrane helix</keyword>
<evidence type="ECO:0000256" key="3">
    <source>
        <dbReference type="SAM" id="Phobius"/>
    </source>
</evidence>
<sequence>MAAAADRAAAMTEVDTAVPDSSVADGGTRSSWGRSRILLSALIGAASIALVAGAVVATTTYLGDRAREAHREALVAAAGDGVLALIDLHTGTADDDLARLRERSTGAFAKELGDGSDGLAASIRDAAVNSDGRIDSAALVSESGESGVVIVAASAQVGNADSPTATPRSYRLRVTIDEVEGRLLMSGVEFVP</sequence>